<organism evidence="2 3">
    <name type="scientific">Ancylostoma ceylanicum</name>
    <dbReference type="NCBI Taxonomy" id="53326"/>
    <lineage>
        <taxon>Eukaryota</taxon>
        <taxon>Metazoa</taxon>
        <taxon>Ecdysozoa</taxon>
        <taxon>Nematoda</taxon>
        <taxon>Chromadorea</taxon>
        <taxon>Rhabditida</taxon>
        <taxon>Rhabditina</taxon>
        <taxon>Rhabditomorpha</taxon>
        <taxon>Strongyloidea</taxon>
        <taxon>Ancylostomatidae</taxon>
        <taxon>Ancylostomatinae</taxon>
        <taxon>Ancylostoma</taxon>
    </lineage>
</organism>
<accession>A0A016USH0</accession>
<name>A0A016USH0_9BILA</name>
<proteinExistence type="predicted"/>
<evidence type="ECO:0000256" key="1">
    <source>
        <dbReference type="SAM" id="MobiDB-lite"/>
    </source>
</evidence>
<dbReference type="AlphaFoldDB" id="A0A016USH0"/>
<keyword evidence="3" id="KW-1185">Reference proteome</keyword>
<dbReference type="Proteomes" id="UP000024635">
    <property type="component" value="Unassembled WGS sequence"/>
</dbReference>
<feature type="compositionally biased region" description="Basic and acidic residues" evidence="1">
    <location>
        <begin position="54"/>
        <end position="76"/>
    </location>
</feature>
<evidence type="ECO:0000313" key="2">
    <source>
        <dbReference type="EMBL" id="EYC18379.1"/>
    </source>
</evidence>
<evidence type="ECO:0000313" key="3">
    <source>
        <dbReference type="Proteomes" id="UP000024635"/>
    </source>
</evidence>
<protein>
    <submittedName>
        <fullName evidence="2">Uncharacterized protein</fullName>
    </submittedName>
</protein>
<gene>
    <name evidence="2" type="primary">Acey_s0028.g1831</name>
    <name evidence="2" type="ORF">Y032_0028g1831</name>
</gene>
<sequence length="90" mass="10081">MDKWFWAIDPHWSATAVEEGHQVGPQPRSSDSRNRCPTSVRRSGKSIIAQPYKGPRDEAGARTDGPRRWHSTELHHLPNAWSLGPLSPSS</sequence>
<feature type="region of interest" description="Disordered" evidence="1">
    <location>
        <begin position="16"/>
        <end position="90"/>
    </location>
</feature>
<reference evidence="3" key="1">
    <citation type="journal article" date="2015" name="Nat. Genet.">
        <title>The genome and transcriptome of the zoonotic hookworm Ancylostoma ceylanicum identify infection-specific gene families.</title>
        <authorList>
            <person name="Schwarz E.M."/>
            <person name="Hu Y."/>
            <person name="Antoshechkin I."/>
            <person name="Miller M.M."/>
            <person name="Sternberg P.W."/>
            <person name="Aroian R.V."/>
        </authorList>
    </citation>
    <scope>NUCLEOTIDE SEQUENCE</scope>
    <source>
        <strain evidence="3">HY135</strain>
    </source>
</reference>
<dbReference type="EMBL" id="JARK01001364">
    <property type="protein sequence ID" value="EYC18379.1"/>
    <property type="molecule type" value="Genomic_DNA"/>
</dbReference>
<comment type="caution">
    <text evidence="2">The sequence shown here is derived from an EMBL/GenBank/DDBJ whole genome shotgun (WGS) entry which is preliminary data.</text>
</comment>